<evidence type="ECO:0000256" key="17">
    <source>
        <dbReference type="ARBA" id="ARBA00048679"/>
    </source>
</evidence>
<evidence type="ECO:0000256" key="16">
    <source>
        <dbReference type="ARBA" id="ARBA00047899"/>
    </source>
</evidence>
<dbReference type="OMA" id="DCERCIG"/>
<evidence type="ECO:0000313" key="21">
    <source>
        <dbReference type="EnsemblPlants" id="AUR62002833-RA:cds"/>
    </source>
</evidence>
<evidence type="ECO:0000256" key="7">
    <source>
        <dbReference type="ARBA" id="ARBA00022729"/>
    </source>
</evidence>
<dbReference type="EC" id="2.7.11.1" evidence="2"/>
<keyword evidence="10 18" id="KW-0067">ATP-binding</keyword>
<evidence type="ECO:0000256" key="10">
    <source>
        <dbReference type="ARBA" id="ARBA00022840"/>
    </source>
</evidence>
<keyword evidence="15" id="KW-0325">Glycoprotein</keyword>
<feature type="compositionally biased region" description="Polar residues" evidence="19">
    <location>
        <begin position="1037"/>
        <end position="1046"/>
    </location>
</feature>
<keyword evidence="22" id="KW-1185">Reference proteome</keyword>
<keyword evidence="13" id="KW-1015">Disulfide bond</keyword>
<feature type="domain" description="Protein kinase" evidence="20">
    <location>
        <begin position="1"/>
        <end position="295"/>
    </location>
</feature>
<dbReference type="PROSITE" id="PS00108">
    <property type="entry name" value="PROTEIN_KINASE_ST"/>
    <property type="match status" value="2"/>
</dbReference>
<dbReference type="PROSITE" id="PS00107">
    <property type="entry name" value="PROTEIN_KINASE_ATP"/>
    <property type="match status" value="1"/>
</dbReference>
<evidence type="ECO:0000259" key="20">
    <source>
        <dbReference type="PROSITE" id="PS50011"/>
    </source>
</evidence>
<keyword evidence="4" id="KW-0245">EGF-like domain</keyword>
<keyword evidence="12" id="KW-0472">Membrane</keyword>
<accession>A0A803KUX5</accession>
<dbReference type="FunFam" id="1.10.510.10:FF:000590">
    <property type="entry name" value="PR5-like receptor kinase"/>
    <property type="match status" value="2"/>
</dbReference>
<feature type="domain" description="Protein kinase" evidence="20">
    <location>
        <begin position="739"/>
        <end position="1015"/>
    </location>
</feature>
<evidence type="ECO:0000256" key="1">
    <source>
        <dbReference type="ARBA" id="ARBA00004479"/>
    </source>
</evidence>
<evidence type="ECO:0000256" key="13">
    <source>
        <dbReference type="ARBA" id="ARBA00023157"/>
    </source>
</evidence>
<dbReference type="EnsemblPlants" id="AUR62002833-RA">
    <property type="protein sequence ID" value="AUR62002833-RA:cds"/>
    <property type="gene ID" value="AUR62002833"/>
</dbReference>
<dbReference type="InterPro" id="IPR011009">
    <property type="entry name" value="Kinase-like_dom_sf"/>
</dbReference>
<evidence type="ECO:0000256" key="14">
    <source>
        <dbReference type="ARBA" id="ARBA00023170"/>
    </source>
</evidence>
<evidence type="ECO:0000313" key="22">
    <source>
        <dbReference type="Proteomes" id="UP000596660"/>
    </source>
</evidence>
<dbReference type="Proteomes" id="UP000596660">
    <property type="component" value="Unplaced"/>
</dbReference>
<feature type="binding site" evidence="18">
    <location>
        <position position="768"/>
    </location>
    <ligand>
        <name>ATP</name>
        <dbReference type="ChEBI" id="CHEBI:30616"/>
    </ligand>
</feature>
<evidence type="ECO:0000256" key="9">
    <source>
        <dbReference type="ARBA" id="ARBA00022777"/>
    </source>
</evidence>
<evidence type="ECO:0000256" key="12">
    <source>
        <dbReference type="ARBA" id="ARBA00023136"/>
    </source>
</evidence>
<organism evidence="21 22">
    <name type="scientific">Chenopodium quinoa</name>
    <name type="common">Quinoa</name>
    <dbReference type="NCBI Taxonomy" id="63459"/>
    <lineage>
        <taxon>Eukaryota</taxon>
        <taxon>Viridiplantae</taxon>
        <taxon>Streptophyta</taxon>
        <taxon>Embryophyta</taxon>
        <taxon>Tracheophyta</taxon>
        <taxon>Spermatophyta</taxon>
        <taxon>Magnoliopsida</taxon>
        <taxon>eudicotyledons</taxon>
        <taxon>Gunneridae</taxon>
        <taxon>Pentapetalae</taxon>
        <taxon>Caryophyllales</taxon>
        <taxon>Chenopodiaceae</taxon>
        <taxon>Chenopodioideae</taxon>
        <taxon>Atripliceae</taxon>
        <taxon>Chenopodium</taxon>
    </lineage>
</organism>
<evidence type="ECO:0000256" key="4">
    <source>
        <dbReference type="ARBA" id="ARBA00022536"/>
    </source>
</evidence>
<dbReference type="Pfam" id="PF00069">
    <property type="entry name" value="Pkinase"/>
    <property type="match status" value="2"/>
</dbReference>
<evidence type="ECO:0000256" key="19">
    <source>
        <dbReference type="SAM" id="MobiDB-lite"/>
    </source>
</evidence>
<name>A0A803KUX5_CHEQI</name>
<evidence type="ECO:0000256" key="3">
    <source>
        <dbReference type="ARBA" id="ARBA00022527"/>
    </source>
</evidence>
<keyword evidence="9" id="KW-0418">Kinase</keyword>
<dbReference type="SMART" id="SM00220">
    <property type="entry name" value="S_TKc"/>
    <property type="match status" value="1"/>
</dbReference>
<keyword evidence="6" id="KW-0812">Transmembrane</keyword>
<dbReference type="GO" id="GO:0016020">
    <property type="term" value="C:membrane"/>
    <property type="evidence" value="ECO:0007669"/>
    <property type="project" value="UniProtKB-SubCell"/>
</dbReference>
<dbReference type="PROSITE" id="PS50011">
    <property type="entry name" value="PROTEIN_KINASE_DOM"/>
    <property type="match status" value="2"/>
</dbReference>
<evidence type="ECO:0000256" key="8">
    <source>
        <dbReference type="ARBA" id="ARBA00022741"/>
    </source>
</evidence>
<keyword evidence="14" id="KW-0675">Receptor</keyword>
<dbReference type="InterPro" id="IPR000719">
    <property type="entry name" value="Prot_kinase_dom"/>
</dbReference>
<keyword evidence="3" id="KW-0723">Serine/threonine-protein kinase</keyword>
<keyword evidence="8 18" id="KW-0547">Nucleotide-binding</keyword>
<dbReference type="GO" id="GO:0004674">
    <property type="term" value="F:protein serine/threonine kinase activity"/>
    <property type="evidence" value="ECO:0007669"/>
    <property type="project" value="UniProtKB-KW"/>
</dbReference>
<comment type="subcellular location">
    <subcellularLocation>
        <location evidence="1">Membrane</location>
        <topology evidence="1">Single-pass type I membrane protein</topology>
    </subcellularLocation>
</comment>
<dbReference type="Pfam" id="PF14380">
    <property type="entry name" value="WAK_assoc"/>
    <property type="match status" value="2"/>
</dbReference>
<evidence type="ECO:0000256" key="11">
    <source>
        <dbReference type="ARBA" id="ARBA00022989"/>
    </source>
</evidence>
<reference evidence="21" key="2">
    <citation type="submission" date="2021-03" db="UniProtKB">
        <authorList>
            <consortium name="EnsemblPlants"/>
        </authorList>
    </citation>
    <scope>IDENTIFICATION</scope>
</reference>
<evidence type="ECO:0000256" key="15">
    <source>
        <dbReference type="ARBA" id="ARBA00023180"/>
    </source>
</evidence>
<dbReference type="InterPro" id="IPR032872">
    <property type="entry name" value="WAK_assoc_C"/>
</dbReference>
<evidence type="ECO:0000256" key="18">
    <source>
        <dbReference type="PROSITE-ProRule" id="PRU10141"/>
    </source>
</evidence>
<sequence>ATASSLGVVILIVSIITYAKRRRTSKGFKILGNKTTTRNRNVEAFLKSYGSLAPNRFAYSEIKRMTNNFEVKLGEGGYGAVFKGELHDGRFVDFIYDEASCQSLPSKTLYSILVGTAKGLDYLHRGCNARILHFDIKPHNILLDEEFCPNISDFGLARLCPAKDRLVSMSEARGTIGYIAPEVFCRNNFGGVSNKSDVYSYGMMLLDLVCGRRNVIAEAQQGSEMYFPEWIYRQLDLEVHGIMNGEKKELKRKMILVGLWCIQSYPSNRPPMDKVIEMLEGTDNSGLLSRLVQWFPSKTLVKRCEVPGTYHQGRKPFPTMDTTFSVDRQGDAYIIKNISYESQKFQVINSALVKEVPSSQGCFHSLHNLSIQNDLMKFSTYHDYVYVFPDCPEKVLKEYRDKRVNCGSLAMYKNDSKLQDLEKKCKGVVIKVPYNNEGQTKGKVMDMLERGVLLNWKAYNCTACLETGGQCGFDEPNNQFNCFCLDRTHALHCPPIQQVHRDAYIIKNISYESQKFQVINSALVKEVPSSQGCFHPLHNLSIQNDLMKFSTNHDYVYVFPDCPEKVLKEYREKIVECGKLAVYKNDSKLQDLKKKCNGVVIEVPYYDEGQTKGKVMDMLERGVLLNWKAYNCTACLETGGHCGFDEPNNQFNCFCPDRTHSLFCTSSQPPIQGSSLGAVVLVTLIVIIICGKRRQRTKRFTALWNKGTAMNQNVEAFLKSYGSLAPKRYTYREIRKMTSNFKHKLGEGGYGAVYKGNQHDSRLVAVKKLKKLEGDGDDFINEVVSMGRTNHVNIVTLLGFCFEGNKRALVFEFLPNGSLEKFIYSSASGQSLPSNTLYSIAVGIAKGLDYLHRGCNTRILHFDIKPHNILLDEELRPKISDFGLARLCCPKESLISMSEARGTIGYIAPEVFCRNFGGVSHKSDVYSYGMMLLDMVCGRNNVVAEAQRTSDMYFPDWIYRRLELRDEIENDGIIEDDEAKQLQRKMILVGLWCIQSYPSNRPPMNRVLEMLEGQLESLKVPPKPHISCPPNPVFDPSENSMLSMGN</sequence>
<dbReference type="InterPro" id="IPR008271">
    <property type="entry name" value="Ser/Thr_kinase_AS"/>
</dbReference>
<keyword evidence="11" id="KW-1133">Transmembrane helix</keyword>
<evidence type="ECO:0000256" key="2">
    <source>
        <dbReference type="ARBA" id="ARBA00012513"/>
    </source>
</evidence>
<keyword evidence="7" id="KW-0732">Signal</keyword>
<dbReference type="PANTHER" id="PTHR27009">
    <property type="entry name" value="RUST RESISTANCE KINASE LR10-RELATED"/>
    <property type="match status" value="1"/>
</dbReference>
<dbReference type="AlphaFoldDB" id="A0A803KUX5"/>
<proteinExistence type="predicted"/>
<dbReference type="FunFam" id="3.30.200.20:FF:000059">
    <property type="entry name" value="S-receptor-like serine/threonine-protein kinase"/>
    <property type="match status" value="1"/>
</dbReference>
<dbReference type="GO" id="GO:0005524">
    <property type="term" value="F:ATP binding"/>
    <property type="evidence" value="ECO:0007669"/>
    <property type="project" value="UniProtKB-UniRule"/>
</dbReference>
<dbReference type="SUPFAM" id="SSF56112">
    <property type="entry name" value="Protein kinase-like (PK-like)"/>
    <property type="match status" value="2"/>
</dbReference>
<comment type="catalytic activity">
    <reaction evidence="16">
        <text>L-threonyl-[protein] + ATP = O-phospho-L-threonyl-[protein] + ADP + H(+)</text>
        <dbReference type="Rhea" id="RHEA:46608"/>
        <dbReference type="Rhea" id="RHEA-COMP:11060"/>
        <dbReference type="Rhea" id="RHEA-COMP:11605"/>
        <dbReference type="ChEBI" id="CHEBI:15378"/>
        <dbReference type="ChEBI" id="CHEBI:30013"/>
        <dbReference type="ChEBI" id="CHEBI:30616"/>
        <dbReference type="ChEBI" id="CHEBI:61977"/>
        <dbReference type="ChEBI" id="CHEBI:456216"/>
        <dbReference type="EC" id="2.7.11.1"/>
    </reaction>
</comment>
<comment type="catalytic activity">
    <reaction evidence="17">
        <text>L-seryl-[protein] + ATP = O-phospho-L-seryl-[protein] + ADP + H(+)</text>
        <dbReference type="Rhea" id="RHEA:17989"/>
        <dbReference type="Rhea" id="RHEA-COMP:9863"/>
        <dbReference type="Rhea" id="RHEA-COMP:11604"/>
        <dbReference type="ChEBI" id="CHEBI:15378"/>
        <dbReference type="ChEBI" id="CHEBI:29999"/>
        <dbReference type="ChEBI" id="CHEBI:30616"/>
        <dbReference type="ChEBI" id="CHEBI:83421"/>
        <dbReference type="ChEBI" id="CHEBI:456216"/>
        <dbReference type="EC" id="2.7.11.1"/>
    </reaction>
</comment>
<dbReference type="Gramene" id="AUR62002833-RA">
    <property type="protein sequence ID" value="AUR62002833-RA:cds"/>
    <property type="gene ID" value="AUR62002833"/>
</dbReference>
<dbReference type="Gene3D" id="1.10.510.10">
    <property type="entry name" value="Transferase(Phosphotransferase) domain 1"/>
    <property type="match status" value="2"/>
</dbReference>
<evidence type="ECO:0000256" key="5">
    <source>
        <dbReference type="ARBA" id="ARBA00022679"/>
    </source>
</evidence>
<protein>
    <recommendedName>
        <fullName evidence="2">non-specific serine/threonine protein kinase</fullName>
        <ecNumber evidence="2">2.7.11.1</ecNumber>
    </recommendedName>
</protein>
<dbReference type="InterPro" id="IPR045874">
    <property type="entry name" value="LRK10/LRL21-25-like"/>
</dbReference>
<feature type="region of interest" description="Disordered" evidence="19">
    <location>
        <begin position="1027"/>
        <end position="1046"/>
    </location>
</feature>
<keyword evidence="5" id="KW-0808">Transferase</keyword>
<reference evidence="21" key="1">
    <citation type="journal article" date="2017" name="Nature">
        <title>The genome of Chenopodium quinoa.</title>
        <authorList>
            <person name="Jarvis D.E."/>
            <person name="Ho Y.S."/>
            <person name="Lightfoot D.J."/>
            <person name="Schmoeckel S.M."/>
            <person name="Li B."/>
            <person name="Borm T.J.A."/>
            <person name="Ohyanagi H."/>
            <person name="Mineta K."/>
            <person name="Michell C.T."/>
            <person name="Saber N."/>
            <person name="Kharbatia N.M."/>
            <person name="Rupper R.R."/>
            <person name="Sharp A.R."/>
            <person name="Dally N."/>
            <person name="Boughton B.A."/>
            <person name="Woo Y.H."/>
            <person name="Gao G."/>
            <person name="Schijlen E.G.W.M."/>
            <person name="Guo X."/>
            <person name="Momin A.A."/>
            <person name="Negrao S."/>
            <person name="Al-Babili S."/>
            <person name="Gehring C."/>
            <person name="Roessner U."/>
            <person name="Jung C."/>
            <person name="Murphy K."/>
            <person name="Arold S.T."/>
            <person name="Gojobori T."/>
            <person name="van der Linden C.G."/>
            <person name="van Loo E.N."/>
            <person name="Jellen E.N."/>
            <person name="Maughan P.J."/>
            <person name="Tester M."/>
        </authorList>
    </citation>
    <scope>NUCLEOTIDE SEQUENCE [LARGE SCALE GENOMIC DNA]</scope>
    <source>
        <strain evidence="21">cv. PI 614886</strain>
    </source>
</reference>
<evidence type="ECO:0000256" key="6">
    <source>
        <dbReference type="ARBA" id="ARBA00022692"/>
    </source>
</evidence>
<dbReference type="InterPro" id="IPR017441">
    <property type="entry name" value="Protein_kinase_ATP_BS"/>
</dbReference>
<dbReference type="Gene3D" id="3.30.200.20">
    <property type="entry name" value="Phosphorylase Kinase, domain 1"/>
    <property type="match status" value="2"/>
</dbReference>